<sequence length="110" mass="12917">MGAFIIFFAAVYLLLVFAWIMKDPDIEKGFGSKAYHMLLLFYMKADLALASGLEYAKLTVERICRGYHRPASGAQSLAGKQERLQEFRRRMRMDSQDYRRRERYNRKIPG</sequence>
<protein>
    <submittedName>
        <fullName evidence="2">Uncharacterized protein</fullName>
    </submittedName>
</protein>
<evidence type="ECO:0000313" key="3">
    <source>
        <dbReference type="Proteomes" id="UP000824007"/>
    </source>
</evidence>
<dbReference type="Proteomes" id="UP000824007">
    <property type="component" value="Unassembled WGS sequence"/>
</dbReference>
<reference evidence="2" key="1">
    <citation type="journal article" date="2021" name="PeerJ">
        <title>Extensive microbial diversity within the chicken gut microbiome revealed by metagenomics and culture.</title>
        <authorList>
            <person name="Gilroy R."/>
            <person name="Ravi A."/>
            <person name="Getino M."/>
            <person name="Pursley I."/>
            <person name="Horton D.L."/>
            <person name="Alikhan N.F."/>
            <person name="Baker D."/>
            <person name="Gharbi K."/>
            <person name="Hall N."/>
            <person name="Watson M."/>
            <person name="Adriaenssens E.M."/>
            <person name="Foster-Nyarko E."/>
            <person name="Jarju S."/>
            <person name="Secka A."/>
            <person name="Antonio M."/>
            <person name="Oren A."/>
            <person name="Chaudhuri R.R."/>
            <person name="La Ragione R."/>
            <person name="Hildebrand F."/>
            <person name="Pallen M.J."/>
        </authorList>
    </citation>
    <scope>NUCLEOTIDE SEQUENCE</scope>
    <source>
        <strain evidence="2">ChiSxjej3B15-24422</strain>
    </source>
</reference>
<keyword evidence="1" id="KW-1133">Transmembrane helix</keyword>
<name>A0A9D1YMG7_9FIRM</name>
<accession>A0A9D1YMG7</accession>
<proteinExistence type="predicted"/>
<evidence type="ECO:0000313" key="2">
    <source>
        <dbReference type="EMBL" id="HIY59615.1"/>
    </source>
</evidence>
<dbReference type="AlphaFoldDB" id="A0A9D1YMG7"/>
<organism evidence="2 3">
    <name type="scientific">Candidatus Eisenbergiella pullistercoris</name>
    <dbReference type="NCBI Taxonomy" id="2838555"/>
    <lineage>
        <taxon>Bacteria</taxon>
        <taxon>Bacillati</taxon>
        <taxon>Bacillota</taxon>
        <taxon>Clostridia</taxon>
        <taxon>Lachnospirales</taxon>
        <taxon>Lachnospiraceae</taxon>
        <taxon>Eisenbergiella</taxon>
    </lineage>
</organism>
<evidence type="ECO:0000256" key="1">
    <source>
        <dbReference type="SAM" id="Phobius"/>
    </source>
</evidence>
<reference evidence="2" key="2">
    <citation type="submission" date="2021-04" db="EMBL/GenBank/DDBJ databases">
        <authorList>
            <person name="Gilroy R."/>
        </authorList>
    </citation>
    <scope>NUCLEOTIDE SEQUENCE</scope>
    <source>
        <strain evidence="2">ChiSxjej3B15-24422</strain>
    </source>
</reference>
<gene>
    <name evidence="2" type="ORF">H9831_02870</name>
</gene>
<comment type="caution">
    <text evidence="2">The sequence shown here is derived from an EMBL/GenBank/DDBJ whole genome shotgun (WGS) entry which is preliminary data.</text>
</comment>
<dbReference type="EMBL" id="DXDD01000037">
    <property type="protein sequence ID" value="HIY59615.1"/>
    <property type="molecule type" value="Genomic_DNA"/>
</dbReference>
<feature type="transmembrane region" description="Helical" evidence="1">
    <location>
        <begin position="34"/>
        <end position="56"/>
    </location>
</feature>
<keyword evidence="1" id="KW-0472">Membrane</keyword>
<keyword evidence="1" id="KW-0812">Transmembrane</keyword>